<gene>
    <name evidence="1" type="ORF">MKY91_06250</name>
</gene>
<sequence>MSGGMNMKLISYSYQKRGKMKAIYDRFSESPVIFCKINGYYFVYYVRWSENDPIVTTQDLVEMEIELNVEMDTIEAYRRRKRYK</sequence>
<dbReference type="EMBL" id="JBCITK010000001">
    <property type="protein sequence ID" value="MEN0642761.1"/>
    <property type="molecule type" value="Genomic_DNA"/>
</dbReference>
<reference evidence="1 2" key="1">
    <citation type="submission" date="2024-03" db="EMBL/GenBank/DDBJ databases">
        <title>Bacilli Hybrid Assemblies.</title>
        <authorList>
            <person name="Kovac J."/>
        </authorList>
    </citation>
    <scope>NUCLEOTIDE SEQUENCE [LARGE SCALE GENOMIC DNA]</scope>
    <source>
        <strain evidence="1 2">FSL R7-0666</strain>
    </source>
</reference>
<accession>A0ABU9VIL2</accession>
<evidence type="ECO:0008006" key="3">
    <source>
        <dbReference type="Google" id="ProtNLM"/>
    </source>
</evidence>
<dbReference type="RefSeq" id="WP_246483339.1">
    <property type="nucleotide sequence ID" value="NZ_JAEUZA010000005.1"/>
</dbReference>
<organism evidence="1 2">
    <name type="scientific">Alkalicoccobacillus gibsonii</name>
    <dbReference type="NCBI Taxonomy" id="79881"/>
    <lineage>
        <taxon>Bacteria</taxon>
        <taxon>Bacillati</taxon>
        <taxon>Bacillota</taxon>
        <taxon>Bacilli</taxon>
        <taxon>Bacillales</taxon>
        <taxon>Bacillaceae</taxon>
        <taxon>Alkalicoccobacillus</taxon>
    </lineage>
</organism>
<keyword evidence="2" id="KW-1185">Reference proteome</keyword>
<evidence type="ECO:0000313" key="2">
    <source>
        <dbReference type="Proteomes" id="UP001418796"/>
    </source>
</evidence>
<protein>
    <recommendedName>
        <fullName evidence="3">Transposase</fullName>
    </recommendedName>
</protein>
<name>A0ABU9VIL2_9BACI</name>
<evidence type="ECO:0000313" key="1">
    <source>
        <dbReference type="EMBL" id="MEN0642761.1"/>
    </source>
</evidence>
<proteinExistence type="predicted"/>
<comment type="caution">
    <text evidence="1">The sequence shown here is derived from an EMBL/GenBank/DDBJ whole genome shotgun (WGS) entry which is preliminary data.</text>
</comment>
<dbReference type="Proteomes" id="UP001418796">
    <property type="component" value="Unassembled WGS sequence"/>
</dbReference>